<organism evidence="1 2">
    <name type="scientific">Roseateles koreensis</name>
    <dbReference type="NCBI Taxonomy" id="2987526"/>
    <lineage>
        <taxon>Bacteria</taxon>
        <taxon>Pseudomonadati</taxon>
        <taxon>Pseudomonadota</taxon>
        <taxon>Betaproteobacteria</taxon>
        <taxon>Burkholderiales</taxon>
        <taxon>Sphaerotilaceae</taxon>
        <taxon>Roseateles</taxon>
    </lineage>
</organism>
<dbReference type="CDD" id="cd05018">
    <property type="entry name" value="CoxG"/>
    <property type="match status" value="1"/>
</dbReference>
<dbReference type="SUPFAM" id="SSF55961">
    <property type="entry name" value="Bet v1-like"/>
    <property type="match status" value="1"/>
</dbReference>
<dbReference type="Proteomes" id="UP001219862">
    <property type="component" value="Unassembled WGS sequence"/>
</dbReference>
<proteinExistence type="predicted"/>
<sequence length="191" mass="20532">MKIENQRELPCSQAAAWAALNDDAVLQACIPGCESLSRSAADQLQLQVMAAVGPVRARFKAQLQMQDICPPASYTVQFEGQGGVAGFGKGRAQVALNALDEGRCLLAYTADVQIGGKLAQIGSRVVDAAAQKIIGEFFERFEQAIAPRAVATDAEPTPELAAQADAGVRRSWIHRCIDWLRGWLSPRRTPA</sequence>
<evidence type="ECO:0000313" key="2">
    <source>
        <dbReference type="Proteomes" id="UP001219862"/>
    </source>
</evidence>
<dbReference type="Pfam" id="PF06240">
    <property type="entry name" value="COXG"/>
    <property type="match status" value="1"/>
</dbReference>
<accession>A0ABT5KQS6</accession>
<dbReference type="InterPro" id="IPR010419">
    <property type="entry name" value="CO_DH_gsu"/>
</dbReference>
<comment type="caution">
    <text evidence="1">The sequence shown here is derived from an EMBL/GenBank/DDBJ whole genome shotgun (WGS) entry which is preliminary data.</text>
</comment>
<dbReference type="RefSeq" id="WP_273596365.1">
    <property type="nucleotide sequence ID" value="NZ_JAQQXS010000006.1"/>
</dbReference>
<keyword evidence="2" id="KW-1185">Reference proteome</keyword>
<dbReference type="PANTHER" id="PTHR38588">
    <property type="entry name" value="BLL0334 PROTEIN"/>
    <property type="match status" value="1"/>
</dbReference>
<evidence type="ECO:0000313" key="1">
    <source>
        <dbReference type="EMBL" id="MDC8785259.1"/>
    </source>
</evidence>
<name>A0ABT5KQS6_9BURK</name>
<dbReference type="Gene3D" id="3.30.530.20">
    <property type="match status" value="1"/>
</dbReference>
<dbReference type="EMBL" id="JAQQXS010000006">
    <property type="protein sequence ID" value="MDC8785259.1"/>
    <property type="molecule type" value="Genomic_DNA"/>
</dbReference>
<dbReference type="InterPro" id="IPR023393">
    <property type="entry name" value="START-like_dom_sf"/>
</dbReference>
<dbReference type="PANTHER" id="PTHR38588:SF1">
    <property type="entry name" value="BLL0334 PROTEIN"/>
    <property type="match status" value="1"/>
</dbReference>
<reference evidence="1 2" key="1">
    <citation type="submission" date="2022-10" db="EMBL/GenBank/DDBJ databases">
        <title>paucibacter sp. hw8 Genome sequencing.</title>
        <authorList>
            <person name="Park S."/>
        </authorList>
    </citation>
    <scope>NUCLEOTIDE SEQUENCE [LARGE SCALE GENOMIC DNA]</scope>
    <source>
        <strain evidence="2">hw8</strain>
    </source>
</reference>
<protein>
    <submittedName>
        <fullName evidence="1">Carbon monoxide dehydrogenase subunit G</fullName>
    </submittedName>
</protein>
<gene>
    <name evidence="1" type="ORF">PRZ01_08655</name>
</gene>